<evidence type="ECO:0000313" key="2">
    <source>
        <dbReference type="EMBL" id="MFD2741548.1"/>
    </source>
</evidence>
<sequence length="145" mass="15870">MIRLSAVALLLMSPNAHADEMITYTTDQSFADVVFGVENAIIDEGLVPESVSHVGEMLERTRADVGSEVVIFEAAEVFSFCSAALSRKVMEAEPLNIGFCPYDIFVMQLPESPEVTIGYRPYPDGPMQEVQALLDRIARTAIGVE</sequence>
<keyword evidence="3" id="KW-1185">Reference proteome</keyword>
<feature type="chain" id="PRO_5047266747" evidence="1">
    <location>
        <begin position="19"/>
        <end position="145"/>
    </location>
</feature>
<evidence type="ECO:0000256" key="1">
    <source>
        <dbReference type="SAM" id="SignalP"/>
    </source>
</evidence>
<comment type="caution">
    <text evidence="2">The sequence shown here is derived from an EMBL/GenBank/DDBJ whole genome shotgun (WGS) entry which is preliminary data.</text>
</comment>
<organism evidence="2 3">
    <name type="scientific">Sulfitobacter aestuarii</name>
    <dbReference type="NCBI Taxonomy" id="2161676"/>
    <lineage>
        <taxon>Bacteria</taxon>
        <taxon>Pseudomonadati</taxon>
        <taxon>Pseudomonadota</taxon>
        <taxon>Alphaproteobacteria</taxon>
        <taxon>Rhodobacterales</taxon>
        <taxon>Roseobacteraceae</taxon>
        <taxon>Sulfitobacter</taxon>
    </lineage>
</organism>
<name>A0ABW5U895_9RHOB</name>
<keyword evidence="1" id="KW-0732">Signal</keyword>
<dbReference type="Gene3D" id="3.30.310.70">
    <property type="entry name" value="TT1751-like domain"/>
    <property type="match status" value="1"/>
</dbReference>
<evidence type="ECO:0000313" key="3">
    <source>
        <dbReference type="Proteomes" id="UP001597474"/>
    </source>
</evidence>
<reference evidence="3" key="1">
    <citation type="journal article" date="2019" name="Int. J. Syst. Evol. Microbiol.">
        <title>The Global Catalogue of Microorganisms (GCM) 10K type strain sequencing project: providing services to taxonomists for standard genome sequencing and annotation.</title>
        <authorList>
            <consortium name="The Broad Institute Genomics Platform"/>
            <consortium name="The Broad Institute Genome Sequencing Center for Infectious Disease"/>
            <person name="Wu L."/>
            <person name="Ma J."/>
        </authorList>
    </citation>
    <scope>NUCLEOTIDE SEQUENCE [LARGE SCALE GENOMIC DNA]</scope>
    <source>
        <strain evidence="3">TISTR 2562</strain>
    </source>
</reference>
<feature type="signal peptide" evidence="1">
    <location>
        <begin position="1"/>
        <end position="18"/>
    </location>
</feature>
<dbReference type="RefSeq" id="WP_386375974.1">
    <property type="nucleotide sequence ID" value="NZ_JBHUMP010000029.1"/>
</dbReference>
<proteinExistence type="predicted"/>
<accession>A0ABW5U895</accession>
<dbReference type="InterPro" id="IPR035923">
    <property type="entry name" value="TT1751-like_sf"/>
</dbReference>
<dbReference type="SUPFAM" id="SSF103247">
    <property type="entry name" value="TT1751-like"/>
    <property type="match status" value="1"/>
</dbReference>
<dbReference type="Proteomes" id="UP001597474">
    <property type="component" value="Unassembled WGS sequence"/>
</dbReference>
<gene>
    <name evidence="2" type="ORF">ACFSUD_18430</name>
</gene>
<dbReference type="EMBL" id="JBHUMP010000029">
    <property type="protein sequence ID" value="MFD2741548.1"/>
    <property type="molecule type" value="Genomic_DNA"/>
</dbReference>
<protein>
    <submittedName>
        <fullName evidence="2">DUF302 domain-containing protein</fullName>
    </submittedName>
</protein>